<dbReference type="EMBL" id="CAAHFG010000001">
    <property type="protein sequence ID" value="VGO14215.1"/>
    <property type="molecule type" value="Genomic_DNA"/>
</dbReference>
<protein>
    <recommendedName>
        <fullName evidence="3">DUF481 domain-containing protein</fullName>
    </recommendedName>
</protein>
<reference evidence="1 2" key="1">
    <citation type="submission" date="2019-04" db="EMBL/GenBank/DDBJ databases">
        <authorList>
            <person name="Van Vliet M D."/>
        </authorList>
    </citation>
    <scope>NUCLEOTIDE SEQUENCE [LARGE SCALE GENOMIC DNA]</scope>
    <source>
        <strain evidence="1 2">F1</strain>
    </source>
</reference>
<keyword evidence="2" id="KW-1185">Reference proteome</keyword>
<dbReference type="AlphaFoldDB" id="A0A6C2U2Y7"/>
<gene>
    <name evidence="1" type="ORF">PDESU_02774</name>
</gene>
<name>A0A6C2U2Y7_PONDE</name>
<sequence length="374" mass="42196">MSRLSKTLFALVVSTSISVSVSADKEAWSNFAPPEDKKFDWIQLNSGEWLKGKIKVMYNYTLEFDSDELDLLELDMDDVKQIRSSGVQRIMVEKRRRDVEILRGKLVVDGETVKLINGEDVQEINRHRLVSIAGGAQRERDQWSGSFSVGLTARGGNTETTDVTSMANIKRRTAMTRMSIDYIANYSKAKDTQTAKNQRLNGYFDWFLTGRLYWKILGAEYYHDPFVNIESQYSIFSSLGYDLARTSKTEWTANAGGGYQETKFDSVQVGNDDQSNSGFATIGTRLDHEISGDLDFLYDYSARFLNASSGEYTHHMVATLSYELIADLDLDVSFIWDRIGNPTPIESTDDSGVVTVSVPEQDDYQIVVGVAYDF</sequence>
<evidence type="ECO:0000313" key="2">
    <source>
        <dbReference type="Proteomes" id="UP000366872"/>
    </source>
</evidence>
<organism evidence="1 2">
    <name type="scientific">Pontiella desulfatans</name>
    <dbReference type="NCBI Taxonomy" id="2750659"/>
    <lineage>
        <taxon>Bacteria</taxon>
        <taxon>Pseudomonadati</taxon>
        <taxon>Kiritimatiellota</taxon>
        <taxon>Kiritimatiellia</taxon>
        <taxon>Kiritimatiellales</taxon>
        <taxon>Pontiellaceae</taxon>
        <taxon>Pontiella</taxon>
    </lineage>
</organism>
<dbReference type="Pfam" id="PF04338">
    <property type="entry name" value="DUF481"/>
    <property type="match status" value="1"/>
</dbReference>
<dbReference type="InterPro" id="IPR007433">
    <property type="entry name" value="DUF481"/>
</dbReference>
<dbReference type="Proteomes" id="UP000366872">
    <property type="component" value="Unassembled WGS sequence"/>
</dbReference>
<evidence type="ECO:0000313" key="1">
    <source>
        <dbReference type="EMBL" id="VGO14215.1"/>
    </source>
</evidence>
<accession>A0A6C2U2Y7</accession>
<evidence type="ECO:0008006" key="3">
    <source>
        <dbReference type="Google" id="ProtNLM"/>
    </source>
</evidence>
<dbReference type="RefSeq" id="WP_136079714.1">
    <property type="nucleotide sequence ID" value="NZ_CAAHFG010000001.1"/>
</dbReference>
<proteinExistence type="predicted"/>